<evidence type="ECO:0000256" key="1">
    <source>
        <dbReference type="ARBA" id="ARBA00022669"/>
    </source>
</evidence>
<dbReference type="OrthoDB" id="5846329at2759"/>
<dbReference type="Proteomes" id="UP000274131">
    <property type="component" value="Unassembled WGS sequence"/>
</dbReference>
<evidence type="ECO:0000256" key="2">
    <source>
        <dbReference type="ARBA" id="ARBA00022729"/>
    </source>
</evidence>
<accession>A0A0N4VBI1</accession>
<evidence type="ECO:0000259" key="7">
    <source>
        <dbReference type="PROSITE" id="PS50940"/>
    </source>
</evidence>
<feature type="domain" description="Chitin-binding type-2" evidence="7">
    <location>
        <begin position="37"/>
        <end position="89"/>
    </location>
</feature>
<keyword evidence="1" id="KW-0147">Chitin-binding</keyword>
<dbReference type="Gene3D" id="2.170.140.10">
    <property type="entry name" value="Chitin binding domain"/>
    <property type="match status" value="3"/>
</dbReference>
<dbReference type="Pfam" id="PF01607">
    <property type="entry name" value="CBM_14"/>
    <property type="match status" value="3"/>
</dbReference>
<evidence type="ECO:0000256" key="5">
    <source>
        <dbReference type="ARBA" id="ARBA00023180"/>
    </source>
</evidence>
<keyword evidence="5" id="KW-0325">Glycoprotein</keyword>
<evidence type="ECO:0000256" key="6">
    <source>
        <dbReference type="SAM" id="MobiDB-lite"/>
    </source>
</evidence>
<dbReference type="SUPFAM" id="SSF57625">
    <property type="entry name" value="Invertebrate chitin-binding proteins"/>
    <property type="match status" value="3"/>
</dbReference>
<dbReference type="STRING" id="51028.A0A0N4VBI1"/>
<sequence>MDYYDCQHFATEFFLRFVILIKADNEEQTITDIVEDSGPCINGTKTLNEADCTLYFECVNGKKEIRLCNAGTFFNPMEQSCQANYVCPNRPLQQEEISRITVLPELECHDGELRTDPENCRAYYECARVNGQRKLIKKLCPEAYSFSLNMKRCVPGICFGAAHFAPASKTVPSKPTIPPRSNATPCEESSGITGFRADNLDARRYYQCAQGRWIHMDCPVGLHWNPRALVCDWPKKTVCDTKTRCS</sequence>
<dbReference type="InterPro" id="IPR036508">
    <property type="entry name" value="Chitin-bd_dom_sf"/>
</dbReference>
<dbReference type="EMBL" id="UXUI01008895">
    <property type="protein sequence ID" value="VDD92622.1"/>
    <property type="molecule type" value="Genomic_DNA"/>
</dbReference>
<keyword evidence="3" id="KW-0677">Repeat</keyword>
<evidence type="ECO:0000256" key="4">
    <source>
        <dbReference type="ARBA" id="ARBA00023157"/>
    </source>
</evidence>
<name>A0A0N4VBI1_ENTVE</name>
<dbReference type="SMART" id="SM00494">
    <property type="entry name" value="ChtBD2"/>
    <property type="match status" value="3"/>
</dbReference>
<keyword evidence="4" id="KW-1015">Disulfide bond</keyword>
<evidence type="ECO:0000313" key="10">
    <source>
        <dbReference type="WBParaSite" id="EVEC_0000788901-mRNA-1"/>
    </source>
</evidence>
<dbReference type="PANTHER" id="PTHR23301">
    <property type="entry name" value="CHITIN BINDING PERITROPHIN-A"/>
    <property type="match status" value="1"/>
</dbReference>
<dbReference type="GO" id="GO:0005576">
    <property type="term" value="C:extracellular region"/>
    <property type="evidence" value="ECO:0007669"/>
    <property type="project" value="InterPro"/>
</dbReference>
<evidence type="ECO:0000313" key="9">
    <source>
        <dbReference type="Proteomes" id="UP000274131"/>
    </source>
</evidence>
<dbReference type="WBParaSite" id="EVEC_0000788901-mRNA-1">
    <property type="protein sequence ID" value="EVEC_0000788901-mRNA-1"/>
    <property type="gene ID" value="EVEC_0000788901"/>
</dbReference>
<evidence type="ECO:0000256" key="3">
    <source>
        <dbReference type="ARBA" id="ARBA00022737"/>
    </source>
</evidence>
<dbReference type="GO" id="GO:0008061">
    <property type="term" value="F:chitin binding"/>
    <property type="evidence" value="ECO:0007669"/>
    <property type="project" value="UniProtKB-KW"/>
</dbReference>
<dbReference type="AlphaFoldDB" id="A0A0N4VBI1"/>
<dbReference type="PANTHER" id="PTHR23301:SF0">
    <property type="entry name" value="CHITIN-BINDING TYPE-2 DOMAIN-CONTAINING PROTEIN-RELATED"/>
    <property type="match status" value="1"/>
</dbReference>
<dbReference type="InterPro" id="IPR051940">
    <property type="entry name" value="Chitin_bind-dev_reg"/>
</dbReference>
<dbReference type="InterPro" id="IPR002557">
    <property type="entry name" value="Chitin-bd_dom"/>
</dbReference>
<feature type="region of interest" description="Disordered" evidence="6">
    <location>
        <begin position="170"/>
        <end position="189"/>
    </location>
</feature>
<reference evidence="10" key="1">
    <citation type="submission" date="2017-02" db="UniProtKB">
        <authorList>
            <consortium name="WormBaseParasite"/>
        </authorList>
    </citation>
    <scope>IDENTIFICATION</scope>
</reference>
<evidence type="ECO:0000313" key="8">
    <source>
        <dbReference type="EMBL" id="VDD92622.1"/>
    </source>
</evidence>
<keyword evidence="2" id="KW-0732">Signal</keyword>
<reference evidence="8 9" key="2">
    <citation type="submission" date="2018-10" db="EMBL/GenBank/DDBJ databases">
        <authorList>
            <consortium name="Pathogen Informatics"/>
        </authorList>
    </citation>
    <scope>NUCLEOTIDE SEQUENCE [LARGE SCALE GENOMIC DNA]</scope>
</reference>
<feature type="domain" description="Chitin-binding type-2" evidence="7">
    <location>
        <begin position="105"/>
        <end position="153"/>
    </location>
</feature>
<dbReference type="PROSITE" id="PS50940">
    <property type="entry name" value="CHIT_BIND_II"/>
    <property type="match status" value="3"/>
</dbReference>
<gene>
    <name evidence="8" type="ORF">EVEC_LOCUS7373</name>
</gene>
<protein>
    <submittedName>
        <fullName evidence="10">Chitin-binding type-2 domain-containing protein</fullName>
    </submittedName>
</protein>
<organism evidence="10">
    <name type="scientific">Enterobius vermicularis</name>
    <name type="common">Human pinworm</name>
    <dbReference type="NCBI Taxonomy" id="51028"/>
    <lineage>
        <taxon>Eukaryota</taxon>
        <taxon>Metazoa</taxon>
        <taxon>Ecdysozoa</taxon>
        <taxon>Nematoda</taxon>
        <taxon>Chromadorea</taxon>
        <taxon>Rhabditida</taxon>
        <taxon>Spirurina</taxon>
        <taxon>Oxyuridomorpha</taxon>
        <taxon>Oxyuroidea</taxon>
        <taxon>Oxyuridae</taxon>
        <taxon>Enterobius</taxon>
    </lineage>
</organism>
<keyword evidence="9" id="KW-1185">Reference proteome</keyword>
<feature type="domain" description="Chitin-binding type-2" evidence="7">
    <location>
        <begin position="183"/>
        <end position="241"/>
    </location>
</feature>
<proteinExistence type="predicted"/>